<dbReference type="SUPFAM" id="SSF53850">
    <property type="entry name" value="Periplasmic binding protein-like II"/>
    <property type="match status" value="1"/>
</dbReference>
<accession>A0A1I2FE78</accession>
<dbReference type="PANTHER" id="PTHR43649">
    <property type="entry name" value="ARABINOSE-BINDING PROTEIN-RELATED"/>
    <property type="match status" value="1"/>
</dbReference>
<organism evidence="1 2">
    <name type="scientific">Actinoplanes philippinensis</name>
    <dbReference type="NCBI Taxonomy" id="35752"/>
    <lineage>
        <taxon>Bacteria</taxon>
        <taxon>Bacillati</taxon>
        <taxon>Actinomycetota</taxon>
        <taxon>Actinomycetes</taxon>
        <taxon>Micromonosporales</taxon>
        <taxon>Micromonosporaceae</taxon>
        <taxon>Actinoplanes</taxon>
    </lineage>
</organism>
<gene>
    <name evidence="1" type="ORF">SAMN05421541_105347</name>
</gene>
<sequence length="438" mass="47159">MLRPHPARWADSAVRVRRVLTAAVATAAMLVAAGCTPGSSSDDSGSSGTAFEFWSFTGINQKVDVERYKKKHPDAQIKLTEVGSTSETAQALTAALAGGKVPDLVLIQGDDLPKFMQSPENFVDLNTLGADKIKNDYLDWVIKQPTTDDGKIIGIPTDVGGLAVAYRTDLFKAAGLPTDRTQVSDSWKTWDDFLEVGKKYTAATGKKFLDNVPTSVFFQAVNQGATRYYDNSTHKMVYDTNPEVKAAFDLTLKAGEAKIAAKQETFSAAWTAGMAKGDFAVTSAPSWMLNAIKTNAPTTEGKWDIARIPGSAGNWGGSFLAIPQRAKNPQAAWKYITEMQSPAGQLENFLAKGNLPTTPSVYSDPKLLAQTDPFFSNAPIGKIYTESAKAIKPFYIGLNDATIGTELLNTLTSVEQGKVPPTEAWDTALTNVKNALRG</sequence>
<dbReference type="PROSITE" id="PS51257">
    <property type="entry name" value="PROKAR_LIPOPROTEIN"/>
    <property type="match status" value="1"/>
</dbReference>
<dbReference type="RefSeq" id="WP_203779352.1">
    <property type="nucleotide sequence ID" value="NZ_BOMT01000037.1"/>
</dbReference>
<dbReference type="AlphaFoldDB" id="A0A1I2FE78"/>
<dbReference type="InterPro" id="IPR006059">
    <property type="entry name" value="SBP"/>
</dbReference>
<dbReference type="Proteomes" id="UP000199645">
    <property type="component" value="Unassembled WGS sequence"/>
</dbReference>
<evidence type="ECO:0000313" key="2">
    <source>
        <dbReference type="Proteomes" id="UP000199645"/>
    </source>
</evidence>
<dbReference type="PANTHER" id="PTHR43649:SF32">
    <property type="entry name" value="SUGAR BINDING SECRETED PROTEIN"/>
    <property type="match status" value="1"/>
</dbReference>
<keyword evidence="2" id="KW-1185">Reference proteome</keyword>
<dbReference type="InterPro" id="IPR050490">
    <property type="entry name" value="Bact_solute-bd_prot1"/>
</dbReference>
<dbReference type="EMBL" id="FONV01000005">
    <property type="protein sequence ID" value="SFF03824.1"/>
    <property type="molecule type" value="Genomic_DNA"/>
</dbReference>
<name>A0A1I2FE78_9ACTN</name>
<dbReference type="Pfam" id="PF13416">
    <property type="entry name" value="SBP_bac_8"/>
    <property type="match status" value="1"/>
</dbReference>
<evidence type="ECO:0000313" key="1">
    <source>
        <dbReference type="EMBL" id="SFF03824.1"/>
    </source>
</evidence>
<reference evidence="1 2" key="1">
    <citation type="submission" date="2016-10" db="EMBL/GenBank/DDBJ databases">
        <authorList>
            <person name="de Groot N.N."/>
        </authorList>
    </citation>
    <scope>NUCLEOTIDE SEQUENCE [LARGE SCALE GENOMIC DNA]</scope>
    <source>
        <strain evidence="1 2">DSM 43019</strain>
    </source>
</reference>
<dbReference type="Gene3D" id="3.40.190.10">
    <property type="entry name" value="Periplasmic binding protein-like II"/>
    <property type="match status" value="1"/>
</dbReference>
<protein>
    <submittedName>
        <fullName evidence="1">Cellobiose transport system substrate-binding protein</fullName>
    </submittedName>
</protein>
<proteinExistence type="predicted"/>
<dbReference type="STRING" id="35752.SAMN05421541_105347"/>